<feature type="binding site" evidence="3">
    <location>
        <position position="364"/>
    </location>
    <ligand>
        <name>substrate</name>
    </ligand>
</feature>
<dbReference type="HAMAP" id="MF_01172">
    <property type="entry name" value="AstB"/>
    <property type="match status" value="1"/>
</dbReference>
<proteinExistence type="inferred from homology"/>
<evidence type="ECO:0000256" key="3">
    <source>
        <dbReference type="HAMAP-Rule" id="MF_01172"/>
    </source>
</evidence>
<dbReference type="EMBL" id="MJLZ01000034">
    <property type="protein sequence ID" value="RLM21275.1"/>
    <property type="molecule type" value="Genomic_DNA"/>
</dbReference>
<comment type="pathway">
    <text evidence="3">Amino-acid degradation; L-arginine degradation via AST pathway; L-glutamate and succinate from L-arginine: step 2/5.</text>
</comment>
<evidence type="ECO:0000256" key="4">
    <source>
        <dbReference type="NCBIfam" id="TIGR03241"/>
    </source>
</evidence>
<organism evidence="5 6">
    <name type="scientific">Brenneria alni</name>
    <dbReference type="NCBI Taxonomy" id="71656"/>
    <lineage>
        <taxon>Bacteria</taxon>
        <taxon>Pseudomonadati</taxon>
        <taxon>Pseudomonadota</taxon>
        <taxon>Gammaproteobacteria</taxon>
        <taxon>Enterobacterales</taxon>
        <taxon>Pectobacteriaceae</taxon>
        <taxon>Brenneria</taxon>
    </lineage>
</organism>
<dbReference type="Gene3D" id="3.75.10.20">
    <property type="entry name" value="Succinylarginine dihydrolase"/>
    <property type="match status" value="1"/>
</dbReference>
<evidence type="ECO:0000313" key="6">
    <source>
        <dbReference type="Proteomes" id="UP000285648"/>
    </source>
</evidence>
<keyword evidence="6" id="KW-1185">Reference proteome</keyword>
<feature type="active site" evidence="3">
    <location>
        <position position="249"/>
    </location>
</feature>
<feature type="binding site" evidence="3">
    <location>
        <position position="110"/>
    </location>
    <ligand>
        <name>substrate</name>
    </ligand>
</feature>
<comment type="similarity">
    <text evidence="3">Belongs to the succinylarginine dihydrolase family.</text>
</comment>
<feature type="active site" evidence="3">
    <location>
        <position position="174"/>
    </location>
</feature>
<dbReference type="NCBIfam" id="NF009789">
    <property type="entry name" value="PRK13281.1"/>
    <property type="match status" value="1"/>
</dbReference>
<dbReference type="RefSeq" id="WP_121575801.1">
    <property type="nucleotide sequence ID" value="NZ_MJLZ01000034.1"/>
</dbReference>
<feature type="binding site" evidence="3">
    <location>
        <begin position="137"/>
        <end position="138"/>
    </location>
    <ligand>
        <name>substrate</name>
    </ligand>
</feature>
<dbReference type="Proteomes" id="UP000285648">
    <property type="component" value="Unassembled WGS sequence"/>
</dbReference>
<dbReference type="PANTHER" id="PTHR30420">
    <property type="entry name" value="N-SUCCINYLARGININE DIHYDROLASE"/>
    <property type="match status" value="1"/>
</dbReference>
<dbReference type="PANTHER" id="PTHR30420:SF2">
    <property type="entry name" value="N-SUCCINYLARGININE DIHYDROLASE"/>
    <property type="match status" value="1"/>
</dbReference>
<comment type="caution">
    <text evidence="5">The sequence shown here is derived from an EMBL/GenBank/DDBJ whole genome shotgun (WGS) entry which is preliminary data.</text>
</comment>
<comment type="subunit">
    <text evidence="3">Homodimer.</text>
</comment>
<dbReference type="UniPathway" id="UPA00185">
    <property type="reaction ID" value="UER00280"/>
</dbReference>
<dbReference type="AlphaFoldDB" id="A0A421DLM4"/>
<feature type="binding site" evidence="3">
    <location>
        <position position="251"/>
    </location>
    <ligand>
        <name>substrate</name>
    </ligand>
</feature>
<dbReference type="InterPro" id="IPR037031">
    <property type="entry name" value="AstB_sf"/>
</dbReference>
<protein>
    <recommendedName>
        <fullName evidence="3 4">N-succinylarginine dihydrolase</fullName>
        <ecNumber evidence="3 4">3.5.3.23</ecNumber>
    </recommendedName>
</protein>
<evidence type="ECO:0000256" key="1">
    <source>
        <dbReference type="ARBA" id="ARBA00022503"/>
    </source>
</evidence>
<dbReference type="GO" id="GO:0009015">
    <property type="term" value="F:N-succinylarginine dihydrolase activity"/>
    <property type="evidence" value="ECO:0007669"/>
    <property type="project" value="UniProtKB-UniRule"/>
</dbReference>
<feature type="binding site" evidence="3">
    <location>
        <position position="213"/>
    </location>
    <ligand>
        <name>substrate</name>
    </ligand>
</feature>
<comment type="catalytic activity">
    <reaction evidence="3">
        <text>N(2)-succinyl-L-arginine + 2 H2O + 2 H(+) = N(2)-succinyl-L-ornithine + 2 NH4(+) + CO2</text>
        <dbReference type="Rhea" id="RHEA:19533"/>
        <dbReference type="ChEBI" id="CHEBI:15377"/>
        <dbReference type="ChEBI" id="CHEBI:15378"/>
        <dbReference type="ChEBI" id="CHEBI:16526"/>
        <dbReference type="ChEBI" id="CHEBI:28938"/>
        <dbReference type="ChEBI" id="CHEBI:58241"/>
        <dbReference type="ChEBI" id="CHEBI:58514"/>
        <dbReference type="EC" id="3.5.3.23"/>
    </reaction>
</comment>
<dbReference type="OrthoDB" id="248552at2"/>
<dbReference type="EC" id="3.5.3.23" evidence="3 4"/>
<dbReference type="Pfam" id="PF04996">
    <property type="entry name" value="AstB"/>
    <property type="match status" value="1"/>
</dbReference>
<keyword evidence="1 3" id="KW-0056">Arginine metabolism</keyword>
<feature type="binding site" evidence="3">
    <location>
        <begin position="19"/>
        <end position="28"/>
    </location>
    <ligand>
        <name>substrate</name>
    </ligand>
</feature>
<comment type="function">
    <text evidence="3">Catalyzes the hydrolysis of N(2)-succinylarginine into N(2)-succinylornithine, ammonia and CO(2).</text>
</comment>
<dbReference type="NCBIfam" id="TIGR03241">
    <property type="entry name" value="arg_catab_astB"/>
    <property type="match status" value="1"/>
</dbReference>
<evidence type="ECO:0000256" key="2">
    <source>
        <dbReference type="ARBA" id="ARBA00022801"/>
    </source>
</evidence>
<dbReference type="GO" id="GO:0019545">
    <property type="term" value="P:L-arginine catabolic process to succinate"/>
    <property type="evidence" value="ECO:0007669"/>
    <property type="project" value="UniProtKB-UniRule"/>
</dbReference>
<name>A0A421DLM4_9GAMM</name>
<gene>
    <name evidence="3" type="primary">astB</name>
    <name evidence="5" type="ORF">BIY29_14045</name>
</gene>
<sequence>MHGYEVNFDGLVGLTHHYAGLSFGNEASTRHQNSIANPKLAARQGLLKMKTLSDLGHPQAVLPPQERPHLPMLRRLGFSGSDETVLAQVMRQSPRLLSALSSASAMWTANAATVSPSADSADGRVHFTAANLNNKFHRAIEAQTTSAVLQAIFRDQTHFAHHQALPQVALFGDEGAANHNRLSGDYGSRGIQVFVYGQHQFGNEPGPQRYPARQTREASEAVARLHQLDPQYTVYVQQNPAVIDQGVFHNDVIAVSNQQVLFHHQQAFLHQQRALETIRRKMARIEHDLVAIEVPDSRVSVADAVSTYLFNSQILTRPDGRMTIVVPEESRHHTGVWNYLCEMAASGGPIDDIKVFDLRESMRNGGGPACLRLRVALNAQERQAVNPRVMMNDRLFVELDQWIERYYRDRLTQDDLADPLLLREGREALDNLTSILDLGSVYSFQQ</sequence>
<dbReference type="InterPro" id="IPR007079">
    <property type="entry name" value="SuccinylArg_d-Hdrlase_AstB"/>
</dbReference>
<dbReference type="GO" id="GO:0019544">
    <property type="term" value="P:L-arginine catabolic process to L-glutamate"/>
    <property type="evidence" value="ECO:0007669"/>
    <property type="project" value="UniProtKB-UniRule"/>
</dbReference>
<accession>A0A421DLM4</accession>
<keyword evidence="2 3" id="KW-0378">Hydrolase</keyword>
<feature type="active site" description="Nucleophile" evidence="3">
    <location>
        <position position="370"/>
    </location>
</feature>
<evidence type="ECO:0000313" key="5">
    <source>
        <dbReference type="EMBL" id="RLM21275.1"/>
    </source>
</evidence>
<reference evidence="5 6" key="1">
    <citation type="submission" date="2016-09" db="EMBL/GenBank/DDBJ databases">
        <authorList>
            <person name="Doonan J."/>
            <person name="Pachebat J.A."/>
            <person name="Golyshin P.N."/>
            <person name="Denman S."/>
            <person name="Mcdonald J.E."/>
        </authorList>
    </citation>
    <scope>NUCLEOTIDE SEQUENCE [LARGE SCALE GENOMIC DNA]</scope>
    <source>
        <strain evidence="5 6">NCPPB 3934</strain>
    </source>
</reference>
<dbReference type="SUPFAM" id="SSF55909">
    <property type="entry name" value="Pentein"/>
    <property type="match status" value="1"/>
</dbReference>